<dbReference type="GO" id="GO:0016491">
    <property type="term" value="F:oxidoreductase activity"/>
    <property type="evidence" value="ECO:0007669"/>
    <property type="project" value="UniProtKB-KW"/>
</dbReference>
<comment type="caution">
    <text evidence="4">The sequence shown here is derived from an EMBL/GenBank/DDBJ whole genome shotgun (WGS) entry which is preliminary data.</text>
</comment>
<sequence length="279" mass="30297">MNKVWLITGCSEGGIGAGIAKAVLKNGYQAVITARDTKKIENLVSGYEDRALPLALDVTKPESVQDAVEKAIERFGKIDVLVNNAGYCYRSSVEEAEEDSVMQMYQTNFFGAVRMIQAVLPHMRKQKSGAIINVSSIGAVRTGAASGYYASTKAALELMSEGLYAELKPLGIKTMIVEPGAFRTHFYDSSLKGSENRIADYSDTAWLRSVAQSKNPGNQPGDPDKVGKVLIEAIESGETPLRLLLGSDAVDAVRNALENRLTEVNKWEHLSTKTDYAAE</sequence>
<dbReference type="CDD" id="cd05374">
    <property type="entry name" value="17beta-HSD-like_SDR_c"/>
    <property type="match status" value="1"/>
</dbReference>
<dbReference type="AlphaFoldDB" id="A0A3A9AFQ1"/>
<organism evidence="4 5">
    <name type="scientific">Parablautia intestinalis</name>
    <dbReference type="NCBI Taxonomy" id="2320100"/>
    <lineage>
        <taxon>Bacteria</taxon>
        <taxon>Bacillati</taxon>
        <taxon>Bacillota</taxon>
        <taxon>Clostridia</taxon>
        <taxon>Lachnospirales</taxon>
        <taxon>Lachnospiraceae</taxon>
        <taxon>Parablautia</taxon>
    </lineage>
</organism>
<dbReference type="NCBIfam" id="NF004824">
    <property type="entry name" value="PRK06180.1"/>
    <property type="match status" value="1"/>
</dbReference>
<keyword evidence="5" id="KW-1185">Reference proteome</keyword>
<accession>A0A3A9AFQ1</accession>
<evidence type="ECO:0000256" key="1">
    <source>
        <dbReference type="ARBA" id="ARBA00006484"/>
    </source>
</evidence>
<proteinExistence type="inferred from homology"/>
<dbReference type="InterPro" id="IPR051911">
    <property type="entry name" value="SDR_oxidoreductase"/>
</dbReference>
<dbReference type="InterPro" id="IPR002347">
    <property type="entry name" value="SDR_fam"/>
</dbReference>
<comment type="similarity">
    <text evidence="1 3">Belongs to the short-chain dehydrogenases/reductases (SDR) family.</text>
</comment>
<dbReference type="PRINTS" id="PR00081">
    <property type="entry name" value="GDHRDH"/>
</dbReference>
<dbReference type="InterPro" id="IPR036291">
    <property type="entry name" value="NAD(P)-bd_dom_sf"/>
</dbReference>
<dbReference type="PANTHER" id="PTHR43976">
    <property type="entry name" value="SHORT CHAIN DEHYDROGENASE"/>
    <property type="match status" value="1"/>
</dbReference>
<name>A0A3A9AFQ1_9FIRM</name>
<gene>
    <name evidence="4" type="ORF">D7V94_16005</name>
</gene>
<dbReference type="SUPFAM" id="SSF51735">
    <property type="entry name" value="NAD(P)-binding Rossmann-fold domains"/>
    <property type="match status" value="1"/>
</dbReference>
<evidence type="ECO:0000313" key="4">
    <source>
        <dbReference type="EMBL" id="RKI89904.1"/>
    </source>
</evidence>
<dbReference type="PRINTS" id="PR00080">
    <property type="entry name" value="SDRFAMILY"/>
</dbReference>
<protein>
    <submittedName>
        <fullName evidence="4">SDR family NAD(P)-dependent oxidoreductase</fullName>
    </submittedName>
</protein>
<evidence type="ECO:0000313" key="5">
    <source>
        <dbReference type="Proteomes" id="UP000280696"/>
    </source>
</evidence>
<dbReference type="Pfam" id="PF00106">
    <property type="entry name" value="adh_short"/>
    <property type="match status" value="1"/>
</dbReference>
<dbReference type="RefSeq" id="WP_120471336.1">
    <property type="nucleotide sequence ID" value="NZ_RAYQ01000018.1"/>
</dbReference>
<dbReference type="EMBL" id="RAYQ01000018">
    <property type="protein sequence ID" value="RKI89904.1"/>
    <property type="molecule type" value="Genomic_DNA"/>
</dbReference>
<dbReference type="OrthoDB" id="9775296at2"/>
<dbReference type="Gene3D" id="3.40.50.720">
    <property type="entry name" value="NAD(P)-binding Rossmann-like Domain"/>
    <property type="match status" value="1"/>
</dbReference>
<keyword evidence="2" id="KW-0560">Oxidoreductase</keyword>
<reference evidence="4 5" key="1">
    <citation type="submission" date="2018-09" db="EMBL/GenBank/DDBJ databases">
        <title>Murine metabolic-syndrome-specific gut microbial biobank.</title>
        <authorList>
            <person name="Liu C."/>
        </authorList>
    </citation>
    <scope>NUCLEOTIDE SEQUENCE [LARGE SCALE GENOMIC DNA]</scope>
    <source>
        <strain evidence="4 5">0.1xD8-82</strain>
    </source>
</reference>
<evidence type="ECO:0000256" key="2">
    <source>
        <dbReference type="ARBA" id="ARBA00023002"/>
    </source>
</evidence>
<evidence type="ECO:0000256" key="3">
    <source>
        <dbReference type="RuleBase" id="RU000363"/>
    </source>
</evidence>
<dbReference type="PANTHER" id="PTHR43976:SF16">
    <property type="entry name" value="SHORT-CHAIN DEHYDROGENASE_REDUCTASE FAMILY PROTEIN"/>
    <property type="match status" value="1"/>
</dbReference>
<dbReference type="Proteomes" id="UP000280696">
    <property type="component" value="Unassembled WGS sequence"/>
</dbReference>